<reference evidence="3" key="1">
    <citation type="journal article" date="2019" name="Int. J. Syst. Evol. Microbiol.">
        <title>The Global Catalogue of Microorganisms (GCM) 10K type strain sequencing project: providing services to taxonomists for standard genome sequencing and annotation.</title>
        <authorList>
            <consortium name="The Broad Institute Genomics Platform"/>
            <consortium name="The Broad Institute Genome Sequencing Center for Infectious Disease"/>
            <person name="Wu L."/>
            <person name="Ma J."/>
        </authorList>
    </citation>
    <scope>NUCLEOTIDE SEQUENCE [LARGE SCALE GENOMIC DNA]</scope>
    <source>
        <strain evidence="3">JCM 18532</strain>
    </source>
</reference>
<dbReference type="InterPro" id="IPR034660">
    <property type="entry name" value="DinB/YfiT-like"/>
</dbReference>
<sequence>MTTPADHHREVADGFTRRVDATTDWDAPAPVDGWTARDVVGHLVDWFPGFLEAGTGIRLAAGPSVDDDPVAAWHAHAAAVQGLLDDPAYAGRVLTNPHIGDVPVPEAVDRFYTADVFMHTWDLARATGQDETLDAETCAVMLAGMEPMDEVLRASGQYGPRVEVAADADPQTKLIGFIGRDPDWRAP</sequence>
<dbReference type="RefSeq" id="WP_345527219.1">
    <property type="nucleotide sequence ID" value="NZ_BAABKN010000015.1"/>
</dbReference>
<dbReference type="InterPro" id="IPR017520">
    <property type="entry name" value="CHP03086"/>
</dbReference>
<evidence type="ECO:0000259" key="1">
    <source>
        <dbReference type="Pfam" id="PF11716"/>
    </source>
</evidence>
<dbReference type="GO" id="GO:0016853">
    <property type="term" value="F:isomerase activity"/>
    <property type="evidence" value="ECO:0007669"/>
    <property type="project" value="UniProtKB-KW"/>
</dbReference>
<protein>
    <submittedName>
        <fullName evidence="2">Maleylpyruvate isomerase family mycothiol-dependent enzyme</fullName>
    </submittedName>
</protein>
<dbReference type="Pfam" id="PF11716">
    <property type="entry name" value="MDMPI_N"/>
    <property type="match status" value="1"/>
</dbReference>
<feature type="domain" description="Mycothiol-dependent maleylpyruvate isomerase metal-binding" evidence="1">
    <location>
        <begin position="11"/>
        <end position="124"/>
    </location>
</feature>
<name>A0ABP8YWG8_9ACTN</name>
<dbReference type="NCBIfam" id="TIGR03086">
    <property type="entry name" value="TIGR03086 family metal-binding protein"/>
    <property type="match status" value="1"/>
</dbReference>
<evidence type="ECO:0000313" key="3">
    <source>
        <dbReference type="Proteomes" id="UP001499882"/>
    </source>
</evidence>
<evidence type="ECO:0000313" key="2">
    <source>
        <dbReference type="EMBL" id="GAA4740405.1"/>
    </source>
</evidence>
<dbReference type="InterPro" id="IPR024344">
    <property type="entry name" value="MDMPI_metal-binding"/>
</dbReference>
<dbReference type="EMBL" id="BAABKN010000015">
    <property type="protein sequence ID" value="GAA4740405.1"/>
    <property type="molecule type" value="Genomic_DNA"/>
</dbReference>
<dbReference type="InterPro" id="IPR017517">
    <property type="entry name" value="Maleyloyr_isom"/>
</dbReference>
<dbReference type="Proteomes" id="UP001499882">
    <property type="component" value="Unassembled WGS sequence"/>
</dbReference>
<dbReference type="SUPFAM" id="SSF109854">
    <property type="entry name" value="DinB/YfiT-like putative metalloenzymes"/>
    <property type="match status" value="1"/>
</dbReference>
<proteinExistence type="predicted"/>
<comment type="caution">
    <text evidence="2">The sequence shown here is derived from an EMBL/GenBank/DDBJ whole genome shotgun (WGS) entry which is preliminary data.</text>
</comment>
<organism evidence="2 3">
    <name type="scientific">Nocardioides endophyticus</name>
    <dbReference type="NCBI Taxonomy" id="1353775"/>
    <lineage>
        <taxon>Bacteria</taxon>
        <taxon>Bacillati</taxon>
        <taxon>Actinomycetota</taxon>
        <taxon>Actinomycetes</taxon>
        <taxon>Propionibacteriales</taxon>
        <taxon>Nocardioidaceae</taxon>
        <taxon>Nocardioides</taxon>
    </lineage>
</organism>
<keyword evidence="3" id="KW-1185">Reference proteome</keyword>
<dbReference type="NCBIfam" id="TIGR03083">
    <property type="entry name" value="maleylpyruvate isomerase family mycothiol-dependent enzyme"/>
    <property type="match status" value="1"/>
</dbReference>
<keyword evidence="2" id="KW-0413">Isomerase</keyword>
<gene>
    <name evidence="2" type="ORF">GCM10023350_26060</name>
</gene>
<accession>A0ABP8YWG8</accession>